<protein>
    <submittedName>
        <fullName evidence="2">Periplasmic divalent cation tolerance protein</fullName>
    </submittedName>
</protein>
<evidence type="ECO:0000313" key="3">
    <source>
        <dbReference type="Proteomes" id="UP000294257"/>
    </source>
</evidence>
<accession>A0A4Q7KM33</accession>
<dbReference type="RefSeq" id="WP_130345180.1">
    <property type="nucleotide sequence ID" value="NZ_SGWQ01000005.1"/>
</dbReference>
<proteinExistence type="inferred from homology"/>
<evidence type="ECO:0000313" key="2">
    <source>
        <dbReference type="EMBL" id="RZS37729.1"/>
    </source>
</evidence>
<gene>
    <name evidence="2" type="ORF">EV193_105287</name>
</gene>
<dbReference type="OrthoDB" id="37622at2"/>
<comment type="similarity">
    <text evidence="1">Belongs to the CutA family.</text>
</comment>
<dbReference type="GO" id="GO:0010038">
    <property type="term" value="P:response to metal ion"/>
    <property type="evidence" value="ECO:0007669"/>
    <property type="project" value="InterPro"/>
</dbReference>
<organism evidence="2 3">
    <name type="scientific">Herbihabitans rhizosphaerae</name>
    <dbReference type="NCBI Taxonomy" id="1872711"/>
    <lineage>
        <taxon>Bacteria</taxon>
        <taxon>Bacillati</taxon>
        <taxon>Actinomycetota</taxon>
        <taxon>Actinomycetes</taxon>
        <taxon>Pseudonocardiales</taxon>
        <taxon>Pseudonocardiaceae</taxon>
        <taxon>Herbihabitans</taxon>
    </lineage>
</organism>
<dbReference type="InterPro" id="IPR011322">
    <property type="entry name" value="N-reg_PII-like_a/b"/>
</dbReference>
<dbReference type="InterPro" id="IPR015867">
    <property type="entry name" value="N-reg_PII/ATP_PRibTrfase_C"/>
</dbReference>
<name>A0A4Q7KM33_9PSEU</name>
<dbReference type="AlphaFoldDB" id="A0A4Q7KM33"/>
<keyword evidence="3" id="KW-1185">Reference proteome</keyword>
<comment type="caution">
    <text evidence="2">The sequence shown here is derived from an EMBL/GenBank/DDBJ whole genome shotgun (WGS) entry which is preliminary data.</text>
</comment>
<dbReference type="Pfam" id="PF03091">
    <property type="entry name" value="CutA1"/>
    <property type="match status" value="1"/>
</dbReference>
<dbReference type="Gene3D" id="3.30.70.120">
    <property type="match status" value="1"/>
</dbReference>
<reference evidence="2 3" key="1">
    <citation type="submission" date="2019-02" db="EMBL/GenBank/DDBJ databases">
        <title>Genomic Encyclopedia of Type Strains, Phase IV (KMG-IV): sequencing the most valuable type-strain genomes for metagenomic binning, comparative biology and taxonomic classification.</title>
        <authorList>
            <person name="Goeker M."/>
        </authorList>
    </citation>
    <scope>NUCLEOTIDE SEQUENCE [LARGE SCALE GENOMIC DNA]</scope>
    <source>
        <strain evidence="2 3">DSM 101727</strain>
    </source>
</reference>
<sequence length="98" mass="10621">MSSDHVVATFTTDSKQLADTVAAEVLAAELGCPHIEGPIRSKYHWHGTAHADAEWRVEIATSPDRADALLDLIKNRHGVEVPDVALTGQHELLTEQTG</sequence>
<dbReference type="InterPro" id="IPR004323">
    <property type="entry name" value="Ion_tolerance_CutA"/>
</dbReference>
<dbReference type="EMBL" id="SGWQ01000005">
    <property type="protein sequence ID" value="RZS37729.1"/>
    <property type="molecule type" value="Genomic_DNA"/>
</dbReference>
<dbReference type="Proteomes" id="UP000294257">
    <property type="component" value="Unassembled WGS sequence"/>
</dbReference>
<evidence type="ECO:0000256" key="1">
    <source>
        <dbReference type="ARBA" id="ARBA00010169"/>
    </source>
</evidence>
<dbReference type="SUPFAM" id="SSF54913">
    <property type="entry name" value="GlnB-like"/>
    <property type="match status" value="1"/>
</dbReference>